<dbReference type="EMBL" id="CAKJTJ010000006">
    <property type="protein sequence ID" value="CAG9620716.1"/>
    <property type="molecule type" value="Genomic_DNA"/>
</dbReference>
<feature type="chain" id="PRO_5046412310" evidence="1">
    <location>
        <begin position="23"/>
        <end position="54"/>
    </location>
</feature>
<keyword evidence="1" id="KW-0732">Signal</keyword>
<gene>
    <name evidence="2" type="ORF">BACCIP111883_01486</name>
</gene>
<organism evidence="2 3">
    <name type="scientific">Sutcliffiella rhizosphaerae</name>
    <dbReference type="NCBI Taxonomy" id="2880967"/>
    <lineage>
        <taxon>Bacteria</taxon>
        <taxon>Bacillati</taxon>
        <taxon>Bacillota</taxon>
        <taxon>Bacilli</taxon>
        <taxon>Bacillales</taxon>
        <taxon>Bacillaceae</taxon>
        <taxon>Sutcliffiella</taxon>
    </lineage>
</organism>
<evidence type="ECO:0000313" key="2">
    <source>
        <dbReference type="EMBL" id="CAG9620716.1"/>
    </source>
</evidence>
<reference evidence="2 3" key="1">
    <citation type="submission" date="2021-10" db="EMBL/GenBank/DDBJ databases">
        <authorList>
            <person name="Criscuolo A."/>
        </authorList>
    </citation>
    <scope>NUCLEOTIDE SEQUENCE [LARGE SCALE GENOMIC DNA]</scope>
    <source>
        <strain evidence="3">CIP 111883</strain>
    </source>
</reference>
<sequence length="54" mass="5840">MKKTLMALVRALTLLVPTFAMANGEENVKTPAADLRATLDHLLSEHFVLAVCSS</sequence>
<protein>
    <submittedName>
        <fullName evidence="2">Uncharacterized protein</fullName>
    </submittedName>
</protein>
<comment type="caution">
    <text evidence="2">The sequence shown here is derived from an EMBL/GenBank/DDBJ whole genome shotgun (WGS) entry which is preliminary data.</text>
</comment>
<evidence type="ECO:0000256" key="1">
    <source>
        <dbReference type="SAM" id="SignalP"/>
    </source>
</evidence>
<dbReference type="Proteomes" id="UP000789833">
    <property type="component" value="Unassembled WGS sequence"/>
</dbReference>
<proteinExistence type="predicted"/>
<accession>A0ABN8A6J9</accession>
<dbReference type="RefSeq" id="WP_230500639.1">
    <property type="nucleotide sequence ID" value="NZ_CAKJTJ010000006.1"/>
</dbReference>
<feature type="signal peptide" evidence="1">
    <location>
        <begin position="1"/>
        <end position="22"/>
    </location>
</feature>
<name>A0ABN8A6J9_9BACI</name>
<keyword evidence="3" id="KW-1185">Reference proteome</keyword>
<evidence type="ECO:0000313" key="3">
    <source>
        <dbReference type="Proteomes" id="UP000789833"/>
    </source>
</evidence>